<evidence type="ECO:0000256" key="10">
    <source>
        <dbReference type="SAM" id="Phobius"/>
    </source>
</evidence>
<dbReference type="GO" id="GO:0005886">
    <property type="term" value="C:plasma membrane"/>
    <property type="evidence" value="ECO:0007669"/>
    <property type="project" value="UniProtKB-SubCell"/>
</dbReference>
<evidence type="ECO:0000313" key="12">
    <source>
        <dbReference type="Proteomes" id="UP000198856"/>
    </source>
</evidence>
<feature type="site" description="Transition state stabilizer" evidence="9">
    <location>
        <position position="278"/>
    </location>
</feature>
<reference evidence="11 12" key="1">
    <citation type="submission" date="2016-10" db="EMBL/GenBank/DDBJ databases">
        <authorList>
            <person name="de Groot N.N."/>
        </authorList>
    </citation>
    <scope>NUCLEOTIDE SEQUENCE [LARGE SCALE GENOMIC DNA]</scope>
    <source>
        <strain evidence="11 12">IBRC-M10015</strain>
    </source>
</reference>
<dbReference type="Proteomes" id="UP000198856">
    <property type="component" value="Unassembled WGS sequence"/>
</dbReference>
<dbReference type="EMBL" id="FNFC01000012">
    <property type="protein sequence ID" value="SDJ94232.1"/>
    <property type="molecule type" value="Genomic_DNA"/>
</dbReference>
<feature type="active site" description="Proton donor" evidence="8">
    <location>
        <position position="239"/>
    </location>
</feature>
<accession>A0A1G8XUC0</accession>
<keyword evidence="6 10" id="KW-1133">Transmembrane helix</keyword>
<feature type="transmembrane region" description="Helical" evidence="10">
    <location>
        <begin position="15"/>
        <end position="33"/>
    </location>
</feature>
<keyword evidence="2" id="KW-1003">Cell membrane</keyword>
<protein>
    <submittedName>
        <fullName evidence="11">Archaeosortase A, PGF-CTERM-specific</fullName>
    </submittedName>
</protein>
<evidence type="ECO:0000256" key="3">
    <source>
        <dbReference type="ARBA" id="ARBA00022670"/>
    </source>
</evidence>
<keyword evidence="7 10" id="KW-0472">Membrane</keyword>
<keyword evidence="12" id="KW-1185">Reference proteome</keyword>
<dbReference type="NCBIfam" id="TIGR04125">
    <property type="entry name" value="exosort_PGF_TRM"/>
    <property type="match status" value="1"/>
</dbReference>
<evidence type="ECO:0000256" key="7">
    <source>
        <dbReference type="ARBA" id="ARBA00023136"/>
    </source>
</evidence>
<evidence type="ECO:0000256" key="6">
    <source>
        <dbReference type="ARBA" id="ARBA00022989"/>
    </source>
</evidence>
<dbReference type="InterPro" id="IPR014522">
    <property type="entry name" value="ArtA"/>
</dbReference>
<feature type="transmembrane region" description="Helical" evidence="10">
    <location>
        <begin position="70"/>
        <end position="90"/>
    </location>
</feature>
<feature type="active site" description="Acyl-thioester intermediate" evidence="8">
    <location>
        <position position="198"/>
    </location>
</feature>
<feature type="transmembrane region" description="Helical" evidence="10">
    <location>
        <begin position="45"/>
        <end position="64"/>
    </location>
</feature>
<dbReference type="InterPro" id="IPR019127">
    <property type="entry name" value="Exosortase"/>
</dbReference>
<evidence type="ECO:0000256" key="4">
    <source>
        <dbReference type="ARBA" id="ARBA00022692"/>
    </source>
</evidence>
<dbReference type="GO" id="GO:0008233">
    <property type="term" value="F:peptidase activity"/>
    <property type="evidence" value="ECO:0007669"/>
    <property type="project" value="UniProtKB-KW"/>
</dbReference>
<feature type="transmembrane region" description="Helical" evidence="10">
    <location>
        <begin position="190"/>
        <end position="213"/>
    </location>
</feature>
<proteinExistence type="predicted"/>
<dbReference type="RefSeq" id="WP_092703621.1">
    <property type="nucleotide sequence ID" value="NZ_FNFC01000012.1"/>
</dbReference>
<evidence type="ECO:0000256" key="2">
    <source>
        <dbReference type="ARBA" id="ARBA00022475"/>
    </source>
</evidence>
<dbReference type="AlphaFoldDB" id="A0A1G8XUC0"/>
<gene>
    <name evidence="11" type="ORF">SAMN05216226_11289</name>
</gene>
<keyword evidence="3" id="KW-0645">Protease</keyword>
<dbReference type="STRING" id="890420.SAMN05216226_11289"/>
<evidence type="ECO:0000256" key="9">
    <source>
        <dbReference type="PIRSR" id="PIRSR025737-2"/>
    </source>
</evidence>
<keyword evidence="5" id="KW-0378">Hydrolase</keyword>
<dbReference type="GO" id="GO:0006508">
    <property type="term" value="P:proteolysis"/>
    <property type="evidence" value="ECO:0007669"/>
    <property type="project" value="UniProtKB-KW"/>
</dbReference>
<dbReference type="OrthoDB" id="200496at2157"/>
<sequence>MLGQVEAIFTALGGVARPIGWVALAVFLVAVALDTRDRETARPVFAVAWVCFGAFWFALIYPFFVTDQSIIRGVGAVVATPLSVAVARVIYSGQDRLFTLSRAIPLMGLFYVPFLASETLTEELVILVTNHTEWAMNLIGYHPPVVTELPEAASAAPSWFDTARLNREIGGKELAFENTFVFFTDAGGTVTYTIILACTGIGSMAVIGGLVLAVRAPARRKLRALGLALPIIYVLNIVRNVFIGISFGHQYAHFFPDVTVTLFALETPLRVSYIWADRIMAQSASVIAMVAIFWLVVRVVPEVLEPVEEVLYLLLGEELDLAEALNVDREPPG</sequence>
<dbReference type="Pfam" id="PF09721">
    <property type="entry name" value="Exosortase_EpsH"/>
    <property type="match status" value="1"/>
</dbReference>
<keyword evidence="4 10" id="KW-0812">Transmembrane</keyword>
<feature type="transmembrane region" description="Helical" evidence="10">
    <location>
        <begin position="97"/>
        <end position="116"/>
    </location>
</feature>
<feature type="transmembrane region" description="Helical" evidence="10">
    <location>
        <begin position="225"/>
        <end position="247"/>
    </location>
</feature>
<feature type="transmembrane region" description="Helical" evidence="10">
    <location>
        <begin position="279"/>
        <end position="297"/>
    </location>
</feature>
<evidence type="ECO:0000313" key="11">
    <source>
        <dbReference type="EMBL" id="SDJ94232.1"/>
    </source>
</evidence>
<evidence type="ECO:0000256" key="5">
    <source>
        <dbReference type="ARBA" id="ARBA00022801"/>
    </source>
</evidence>
<evidence type="ECO:0000256" key="1">
    <source>
        <dbReference type="ARBA" id="ARBA00004651"/>
    </source>
</evidence>
<name>A0A1G8XUC0_9EURY</name>
<dbReference type="PIRSF" id="PIRSF025737">
    <property type="entry name" value="Cyco1"/>
    <property type="match status" value="1"/>
</dbReference>
<organism evidence="11 12">
    <name type="scientific">Halovenus aranensis</name>
    <dbReference type="NCBI Taxonomy" id="890420"/>
    <lineage>
        <taxon>Archaea</taxon>
        <taxon>Methanobacteriati</taxon>
        <taxon>Methanobacteriota</taxon>
        <taxon>Stenosarchaea group</taxon>
        <taxon>Halobacteria</taxon>
        <taxon>Halobacteriales</taxon>
        <taxon>Haloarculaceae</taxon>
        <taxon>Halovenus</taxon>
    </lineage>
</organism>
<comment type="subcellular location">
    <subcellularLocation>
        <location evidence="1">Cell membrane</location>
        <topology evidence="1">Multi-pass membrane protein</topology>
    </subcellularLocation>
</comment>
<dbReference type="NCBIfam" id="TIGR04178">
    <property type="entry name" value="exo_archaeo"/>
    <property type="match status" value="1"/>
</dbReference>
<dbReference type="InterPro" id="IPR026392">
    <property type="entry name" value="Exo/Archaeosortase_dom"/>
</dbReference>
<evidence type="ECO:0000256" key="8">
    <source>
        <dbReference type="PIRSR" id="PIRSR025737-1"/>
    </source>
</evidence>